<dbReference type="KEGG" id="dpo:4800503"/>
<dbReference type="Proteomes" id="UP000001819">
    <property type="component" value="Chromosome 2"/>
</dbReference>
<reference evidence="2" key="1">
    <citation type="submission" date="2024-06" db="UniProtKB">
        <authorList>
            <consortium name="RefSeq"/>
        </authorList>
    </citation>
    <scope>NUCLEOTIDE SEQUENCE [LARGE SCALE GENOMIC DNA]</scope>
    <source>
        <strain evidence="2">MV2-25</strain>
    </source>
</reference>
<name>A0A6I8UM81_DROPS</name>
<dbReference type="InParanoid" id="A0A6I8UM81"/>
<organism evidence="2 3">
    <name type="scientific">Drosophila pseudoobscura pseudoobscura</name>
    <name type="common">Fruit fly</name>
    <dbReference type="NCBI Taxonomy" id="46245"/>
    <lineage>
        <taxon>Eukaryota</taxon>
        <taxon>Metazoa</taxon>
        <taxon>Ecdysozoa</taxon>
        <taxon>Arthropoda</taxon>
        <taxon>Hexapoda</taxon>
        <taxon>Insecta</taxon>
        <taxon>Pterygota</taxon>
        <taxon>Neoptera</taxon>
        <taxon>Endopterygota</taxon>
        <taxon>Diptera</taxon>
        <taxon>Brachycera</taxon>
        <taxon>Muscomorpha</taxon>
        <taxon>Ephydroidea</taxon>
        <taxon>Drosophilidae</taxon>
        <taxon>Drosophila</taxon>
        <taxon>Sophophora</taxon>
    </lineage>
</organism>
<feature type="compositionally biased region" description="Basic and acidic residues" evidence="1">
    <location>
        <begin position="282"/>
        <end position="296"/>
    </location>
</feature>
<dbReference type="RefSeq" id="XP_001357769.4">
    <property type="nucleotide sequence ID" value="XM_001357732.4"/>
</dbReference>
<feature type="compositionally biased region" description="Low complexity" evidence="1">
    <location>
        <begin position="147"/>
        <end position="162"/>
    </location>
</feature>
<sequence length="319" mass="35287">MRYLLGFSGASLPDTFSECTACIQNPRKRPTTNMQMEKRTLLILLLGLVLCLESSQAARRLRKKPKVYNALITTDDNLTSSRAYPVIQPTIHEPGYAPFGPYNPYGFYSPPLVRFGQPIVPGLTPNERLPYPLPTGAQYPAGFSQYEPQQPVETPVEQQPLPQAAPPSLEPKEMTKEQMPLPLNEQGLPPVLIRLPSQYTGQPTHLPPYPYSQYPVIYDQAGYVRQNYLPPYDYYPTQGYPIKEPTAASAANAPAAPPPPSPPQEEPQALPLDLSLEPVKPSFEDIRNGSESKNSEVPDVPPPPIPSGPRRPRPAEGDN</sequence>
<gene>
    <name evidence="3" type="primary">LOC4800503</name>
</gene>
<feature type="region of interest" description="Disordered" evidence="1">
    <location>
        <begin position="248"/>
        <end position="319"/>
    </location>
</feature>
<proteinExistence type="predicted"/>
<evidence type="ECO:0000313" key="3">
    <source>
        <dbReference type="RefSeq" id="XP_001357769.4"/>
    </source>
</evidence>
<accession>A0A6I8UM81</accession>
<evidence type="ECO:0000256" key="1">
    <source>
        <dbReference type="SAM" id="MobiDB-lite"/>
    </source>
</evidence>
<feature type="compositionally biased region" description="Pro residues" evidence="1">
    <location>
        <begin position="299"/>
        <end position="309"/>
    </location>
</feature>
<dbReference type="FunCoup" id="A0A6I8UM81">
    <property type="interactions" value="1"/>
</dbReference>
<protein>
    <submittedName>
        <fullName evidence="3">Extensin</fullName>
    </submittedName>
</protein>
<feature type="region of interest" description="Disordered" evidence="1">
    <location>
        <begin position="140"/>
        <end position="174"/>
    </location>
</feature>
<evidence type="ECO:0000313" key="2">
    <source>
        <dbReference type="Proteomes" id="UP000001819"/>
    </source>
</evidence>
<feature type="compositionally biased region" description="Pro residues" evidence="1">
    <location>
        <begin position="255"/>
        <end position="265"/>
    </location>
</feature>
<dbReference type="AlphaFoldDB" id="A0A6I8UM81"/>
<keyword evidence="2" id="KW-1185">Reference proteome</keyword>
<reference evidence="3" key="2">
    <citation type="submission" date="2025-08" db="UniProtKB">
        <authorList>
            <consortium name="RefSeq"/>
        </authorList>
    </citation>
    <scope>IDENTIFICATION</scope>
    <source>
        <strain evidence="3">MV-25-SWS-2005</strain>
        <tissue evidence="3">Whole body</tissue>
    </source>
</reference>